<dbReference type="EMBL" id="JZKH01000018">
    <property type="protein sequence ID" value="KJS61979.1"/>
    <property type="molecule type" value="Genomic_DNA"/>
</dbReference>
<name>A0A0F2TFQ7_STRR3</name>
<dbReference type="PATRIC" id="fig|359131.3.peg.2197"/>
<evidence type="ECO:0000313" key="2">
    <source>
        <dbReference type="Proteomes" id="UP000033699"/>
    </source>
</evidence>
<proteinExistence type="predicted"/>
<reference evidence="1 2" key="1">
    <citation type="submission" date="2015-02" db="EMBL/GenBank/DDBJ databases">
        <authorList>
            <person name="Ju K.-S."/>
            <person name="Doroghazi J.R."/>
            <person name="Metcalf W."/>
        </authorList>
    </citation>
    <scope>NUCLEOTIDE SEQUENCE [LARGE SCALE GENOMIC DNA]</scope>
    <source>
        <strain evidence="1 2">ATCC 31215</strain>
    </source>
</reference>
<evidence type="ECO:0000313" key="1">
    <source>
        <dbReference type="EMBL" id="KJS61979.1"/>
    </source>
</evidence>
<accession>A0A0F2TFQ7</accession>
<organism evidence="1 2">
    <name type="scientific">Streptomyces rubellomurinus (strain ATCC 31215)</name>
    <dbReference type="NCBI Taxonomy" id="359131"/>
    <lineage>
        <taxon>Bacteria</taxon>
        <taxon>Bacillati</taxon>
        <taxon>Actinomycetota</taxon>
        <taxon>Actinomycetes</taxon>
        <taxon>Kitasatosporales</taxon>
        <taxon>Streptomycetaceae</taxon>
        <taxon>Streptomyces</taxon>
    </lineage>
</organism>
<comment type="caution">
    <text evidence="1">The sequence shown here is derived from an EMBL/GenBank/DDBJ whole genome shotgun (WGS) entry which is preliminary data.</text>
</comment>
<evidence type="ECO:0008006" key="3">
    <source>
        <dbReference type="Google" id="ProtNLM"/>
    </source>
</evidence>
<dbReference type="RefSeq" id="WP_045695047.1">
    <property type="nucleotide sequence ID" value="NZ_JZKH01000018.1"/>
</dbReference>
<sequence>MSYEELCWEPIAALPEGEPETSFGGRWEDRLWLNVPGPFYTGIADNCWTGRLHAPRHVLYGGEYFGEYVYRQPATTAEVLNLVTAAQEDPYRGYACDGDSRWTPEALRDWWRDRGRVTEYLESLLPTWSSSDRSDEREAAEGLRDFAAYITEGLRADLRKYLFRLQEGCYPKNSGPLPELR</sequence>
<dbReference type="OrthoDB" id="4537544at2"/>
<gene>
    <name evidence="1" type="ORF">VM95_11570</name>
</gene>
<dbReference type="Proteomes" id="UP000033699">
    <property type="component" value="Unassembled WGS sequence"/>
</dbReference>
<keyword evidence="2" id="KW-1185">Reference proteome</keyword>
<protein>
    <recommendedName>
        <fullName evidence="3">Ferredoxin</fullName>
    </recommendedName>
</protein>
<dbReference type="AlphaFoldDB" id="A0A0F2TFQ7"/>